<dbReference type="Pfam" id="PF01547">
    <property type="entry name" value="SBP_bac_1"/>
    <property type="match status" value="1"/>
</dbReference>
<protein>
    <submittedName>
        <fullName evidence="4">Extracellular solute-binding protein</fullName>
    </submittedName>
</protein>
<evidence type="ECO:0000313" key="5">
    <source>
        <dbReference type="Proteomes" id="UP000609531"/>
    </source>
</evidence>
<reference evidence="4" key="1">
    <citation type="submission" date="2020-12" db="EMBL/GenBank/DDBJ databases">
        <title>Bacterial taxonomy.</title>
        <authorList>
            <person name="Pan X."/>
        </authorList>
    </citation>
    <scope>NUCLEOTIDE SEQUENCE</scope>
    <source>
        <strain evidence="4">B2012</strain>
    </source>
</reference>
<dbReference type="InterPro" id="IPR050490">
    <property type="entry name" value="Bact_solute-bd_prot1"/>
</dbReference>
<dbReference type="Proteomes" id="UP000609531">
    <property type="component" value="Unassembled WGS sequence"/>
</dbReference>
<dbReference type="RefSeq" id="WP_198882633.1">
    <property type="nucleotide sequence ID" value="NZ_JAEKJA010000010.1"/>
</dbReference>
<keyword evidence="3" id="KW-0574">Periplasm</keyword>
<keyword evidence="5" id="KW-1185">Reference proteome</keyword>
<dbReference type="PANTHER" id="PTHR43649">
    <property type="entry name" value="ARABINOSE-BINDING PROTEIN-RELATED"/>
    <property type="match status" value="1"/>
</dbReference>
<comment type="caution">
    <text evidence="4">The sequence shown here is derived from an EMBL/GenBank/DDBJ whole genome shotgun (WGS) entry which is preliminary data.</text>
</comment>
<name>A0A934MLX0_9HYPH</name>
<dbReference type="InterPro" id="IPR006059">
    <property type="entry name" value="SBP"/>
</dbReference>
<evidence type="ECO:0000256" key="3">
    <source>
        <dbReference type="ARBA" id="ARBA00022764"/>
    </source>
</evidence>
<comment type="similarity">
    <text evidence="2">Belongs to the bacterial solute-binding protein 1 family.</text>
</comment>
<gene>
    <name evidence="4" type="ORF">JCR33_13645</name>
</gene>
<accession>A0A934MLX0</accession>
<evidence type="ECO:0000313" key="4">
    <source>
        <dbReference type="EMBL" id="MBJ3776744.1"/>
    </source>
</evidence>
<dbReference type="AlphaFoldDB" id="A0A934MLX0"/>
<proteinExistence type="inferred from homology"/>
<sequence length="470" mass="50641">MKTVISSPLRDVRASASALAVGAALYGAAVTPAAAWSYKEAAEPYKGTTISILDEVTPLQEIFATIIPQFTEETGIKVNYQLLNHFEVINRGQADMLSGRGEYDAVMAHGVQYGLLLDAGVIEPIDDMMADAALMNPDLDLDDLISPAFESLSKFDGKLYGFLLWNYNMVYWARQDLLGNDAEKAAFEEKYGYPLAPATTLSELYDISEFFTRSAGETLAGETLADDFYGIVLEGINGGTTYAPLWYVFIRNLGGNIFDEAGVPTFDTPEVIEGLKQWSALWKFAPPGQAEYSLIDVPTVMGNGIAAQTIAWSDFVLGIDQPGASALSGSFLYAAPPGTGDGTYSSAGEPSAYVISSASKNPEATFLFFQWAIDKMTQKTFLSGGIGVPIRDSSWDQLITPDNRLAPLYEAMKGSLEGVTAAPKAPRMLEILDVFNRNAQQVGLGQMTPEEGAKAMQAGVSAICNPCFLQ</sequence>
<evidence type="ECO:0000256" key="1">
    <source>
        <dbReference type="ARBA" id="ARBA00004418"/>
    </source>
</evidence>
<comment type="subcellular location">
    <subcellularLocation>
        <location evidence="1">Periplasm</location>
    </subcellularLocation>
</comment>
<dbReference type="PANTHER" id="PTHR43649:SF12">
    <property type="entry name" value="DIACETYLCHITOBIOSE BINDING PROTEIN DASA"/>
    <property type="match status" value="1"/>
</dbReference>
<dbReference type="EMBL" id="JAEKJA010000010">
    <property type="protein sequence ID" value="MBJ3776744.1"/>
    <property type="molecule type" value="Genomic_DNA"/>
</dbReference>
<dbReference type="SUPFAM" id="SSF53850">
    <property type="entry name" value="Periplasmic binding protein-like II"/>
    <property type="match status" value="1"/>
</dbReference>
<organism evidence="4 5">
    <name type="scientific">Acuticoccus mangrovi</name>
    <dbReference type="NCBI Taxonomy" id="2796142"/>
    <lineage>
        <taxon>Bacteria</taxon>
        <taxon>Pseudomonadati</taxon>
        <taxon>Pseudomonadota</taxon>
        <taxon>Alphaproteobacteria</taxon>
        <taxon>Hyphomicrobiales</taxon>
        <taxon>Amorphaceae</taxon>
        <taxon>Acuticoccus</taxon>
    </lineage>
</organism>
<dbReference type="Gene3D" id="3.40.190.10">
    <property type="entry name" value="Periplasmic binding protein-like II"/>
    <property type="match status" value="2"/>
</dbReference>
<dbReference type="GO" id="GO:0042597">
    <property type="term" value="C:periplasmic space"/>
    <property type="evidence" value="ECO:0007669"/>
    <property type="project" value="UniProtKB-SubCell"/>
</dbReference>
<evidence type="ECO:0000256" key="2">
    <source>
        <dbReference type="ARBA" id="ARBA00008520"/>
    </source>
</evidence>